<dbReference type="PANTHER" id="PTHR36183">
    <property type="entry name" value="BETA-GLUCURONIDASE"/>
    <property type="match status" value="1"/>
</dbReference>
<keyword evidence="2" id="KW-1185">Reference proteome</keyword>
<dbReference type="OrthoDB" id="2796951at2759"/>
<evidence type="ECO:0000313" key="1">
    <source>
        <dbReference type="EMBL" id="RAL62200.1"/>
    </source>
</evidence>
<gene>
    <name evidence="1" type="ORF">DID88_002684</name>
</gene>
<dbReference type="InterPro" id="IPR052974">
    <property type="entry name" value="GH79_Enzymes"/>
</dbReference>
<comment type="caution">
    <text evidence="1">The sequence shown here is derived from an EMBL/GenBank/DDBJ whole genome shotgun (WGS) entry which is preliminary data.</text>
</comment>
<proteinExistence type="predicted"/>
<evidence type="ECO:0000313" key="2">
    <source>
        <dbReference type="Proteomes" id="UP000249056"/>
    </source>
</evidence>
<accession>A0A395IPI4</accession>
<dbReference type="PANTHER" id="PTHR36183:SF3">
    <property type="entry name" value="BETA-GLUCURONIDASE C-TERMINAL DOMAIN-CONTAINING PROTEIN"/>
    <property type="match status" value="1"/>
</dbReference>
<name>A0A395IPI4_9HELO</name>
<protein>
    <submittedName>
        <fullName evidence="1">Uncharacterized protein</fullName>
    </submittedName>
</protein>
<organism evidence="1 2">
    <name type="scientific">Monilinia fructigena</name>
    <dbReference type="NCBI Taxonomy" id="38457"/>
    <lineage>
        <taxon>Eukaryota</taxon>
        <taxon>Fungi</taxon>
        <taxon>Dikarya</taxon>
        <taxon>Ascomycota</taxon>
        <taxon>Pezizomycotina</taxon>
        <taxon>Leotiomycetes</taxon>
        <taxon>Helotiales</taxon>
        <taxon>Sclerotiniaceae</taxon>
        <taxon>Monilinia</taxon>
    </lineage>
</organism>
<dbReference type="Gene3D" id="3.20.20.80">
    <property type="entry name" value="Glycosidases"/>
    <property type="match status" value="1"/>
</dbReference>
<dbReference type="AlphaFoldDB" id="A0A395IPI4"/>
<dbReference type="Proteomes" id="UP000249056">
    <property type="component" value="Unassembled WGS sequence"/>
</dbReference>
<reference evidence="1 2" key="1">
    <citation type="submission" date="2018-06" db="EMBL/GenBank/DDBJ databases">
        <title>Genome Sequence of the Brown Rot Fungal Pathogen Monilinia fructigena.</title>
        <authorList>
            <person name="Landi L."/>
            <person name="De Miccolis Angelini R.M."/>
            <person name="Pollastro S."/>
            <person name="Abate D."/>
            <person name="Faretra F."/>
            <person name="Romanazzi G."/>
        </authorList>
    </citation>
    <scope>NUCLEOTIDE SEQUENCE [LARGE SCALE GENOMIC DNA]</scope>
    <source>
        <strain evidence="1 2">Mfrg269</strain>
    </source>
</reference>
<sequence length="214" mass="23103">MATYSHWWYYARSCKLMMRVQVLMSSILLLRLPMPPASLTFGSNFMKLANTYAGTVVLGLNRGLNDITNYHCSSKIRKSNLAPLGTDGKAANAVGKEYVLGETNSVAGGGASSVSPTFGAAIWTLDYALQATTLNITTIYYHHGTVGKCYYCWWGRYNAGGPYYGAWLAANSLCRIKATSNKSTPAVPTTPSTSCTIVYEGKEVNGCECVEQGG</sequence>
<dbReference type="EMBL" id="QKRW01000026">
    <property type="protein sequence ID" value="RAL62200.1"/>
    <property type="molecule type" value="Genomic_DNA"/>
</dbReference>